<feature type="region of interest" description="Disordered" evidence="1">
    <location>
        <begin position="218"/>
        <end position="260"/>
    </location>
</feature>
<proteinExistence type="predicted"/>
<feature type="non-terminal residue" evidence="2">
    <location>
        <position position="1"/>
    </location>
</feature>
<evidence type="ECO:0000313" key="2">
    <source>
        <dbReference type="EMBL" id="ETK75570.1"/>
    </source>
</evidence>
<dbReference type="VEuPathDB" id="FungiDB:PPTG_08915"/>
<dbReference type="EMBL" id="KI688796">
    <property type="protein sequence ID" value="ETK75570.1"/>
    <property type="molecule type" value="Genomic_DNA"/>
</dbReference>
<gene>
    <name evidence="2" type="ORF">L915_17839</name>
</gene>
<reference evidence="2" key="1">
    <citation type="submission" date="2013-11" db="EMBL/GenBank/DDBJ databases">
        <title>The Genome Sequence of Phytophthora parasitica CJ02B3.</title>
        <authorList>
            <consortium name="The Broad Institute Genomics Platform"/>
            <person name="Russ C."/>
            <person name="Tyler B."/>
            <person name="Panabieres F."/>
            <person name="Shan W."/>
            <person name="Tripathy S."/>
            <person name="Grunwald N."/>
            <person name="Machado M."/>
            <person name="Johnson C.S."/>
            <person name="Arredondo F."/>
            <person name="Hong C."/>
            <person name="Coffey M."/>
            <person name="Young S.K."/>
            <person name="Zeng Q."/>
            <person name="Gargeya S."/>
            <person name="Fitzgerald M."/>
            <person name="Abouelleil A."/>
            <person name="Alvarado L."/>
            <person name="Chapman S.B."/>
            <person name="Gainer-Dewar J."/>
            <person name="Goldberg J."/>
            <person name="Griggs A."/>
            <person name="Gujja S."/>
            <person name="Hansen M."/>
            <person name="Howarth C."/>
            <person name="Imamovic A."/>
            <person name="Ireland A."/>
            <person name="Larimer J."/>
            <person name="McCowan C."/>
            <person name="Murphy C."/>
            <person name="Pearson M."/>
            <person name="Poon T.W."/>
            <person name="Priest M."/>
            <person name="Roberts A."/>
            <person name="Saif S."/>
            <person name="Shea T."/>
            <person name="Sykes S."/>
            <person name="Wortman J."/>
            <person name="Nusbaum C."/>
            <person name="Birren B."/>
        </authorList>
    </citation>
    <scope>NUCLEOTIDE SEQUENCE [LARGE SCALE GENOMIC DNA]</scope>
    <source>
        <strain evidence="2">CJ02B3</strain>
    </source>
</reference>
<accession>W2FZU9</accession>
<feature type="compositionally biased region" description="Basic residues" evidence="1">
    <location>
        <begin position="236"/>
        <end position="260"/>
    </location>
</feature>
<sequence length="260" mass="28137">PGVGHWAAVCDSSYFDSMGTGPPTALGKLPYFDKQIQGSSDEYCGIYCMLFLYAKQHGKMHLFDRFMDLDIDELSVSSSIPQKRLLKAAETGHLSLTKADLSGSGATLHLHPESYEKVIKAKRANRGCRLCITHHEIEYPMVEKSGSGMHGGSIWGKIWSGLKSAWKPVIKPALSAAADGLATMGSAYVASTGRDPALVGVARQALKKFTGVGVVEEPKPARRTNPAKGSQEMKNRMAKLRAMRKNPGGSKKKAGSFRLN</sequence>
<dbReference type="AlphaFoldDB" id="W2FZU9"/>
<name>W2FZU9_PHYNI</name>
<dbReference type="Proteomes" id="UP000053236">
    <property type="component" value="Unassembled WGS sequence"/>
</dbReference>
<organism evidence="2">
    <name type="scientific">Phytophthora nicotianae</name>
    <name type="common">Potato buckeye rot agent</name>
    <name type="synonym">Phytophthora parasitica</name>
    <dbReference type="NCBI Taxonomy" id="4792"/>
    <lineage>
        <taxon>Eukaryota</taxon>
        <taxon>Sar</taxon>
        <taxon>Stramenopiles</taxon>
        <taxon>Oomycota</taxon>
        <taxon>Peronosporomycetes</taxon>
        <taxon>Peronosporales</taxon>
        <taxon>Peronosporaceae</taxon>
        <taxon>Phytophthora</taxon>
    </lineage>
</organism>
<protein>
    <submittedName>
        <fullName evidence="2">Uncharacterized protein</fullName>
    </submittedName>
</protein>
<evidence type="ECO:0000256" key="1">
    <source>
        <dbReference type="SAM" id="MobiDB-lite"/>
    </source>
</evidence>